<evidence type="ECO:0000256" key="10">
    <source>
        <dbReference type="ARBA" id="ARBA00067966"/>
    </source>
</evidence>
<organism evidence="15 16">
    <name type="scientific">Salvelinus namaycush</name>
    <name type="common">Lake trout</name>
    <name type="synonym">Salmo namaycush</name>
    <dbReference type="NCBI Taxonomy" id="8040"/>
    <lineage>
        <taxon>Eukaryota</taxon>
        <taxon>Metazoa</taxon>
        <taxon>Chordata</taxon>
        <taxon>Craniata</taxon>
        <taxon>Vertebrata</taxon>
        <taxon>Euteleostomi</taxon>
        <taxon>Actinopterygii</taxon>
        <taxon>Neopterygii</taxon>
        <taxon>Teleostei</taxon>
        <taxon>Protacanthopterygii</taxon>
        <taxon>Salmoniformes</taxon>
        <taxon>Salmonidae</taxon>
        <taxon>Salmoninae</taxon>
        <taxon>Salvelinus</taxon>
    </lineage>
</organism>
<dbReference type="GO" id="GO:0030514">
    <property type="term" value="P:negative regulation of BMP signaling pathway"/>
    <property type="evidence" value="ECO:0007669"/>
    <property type="project" value="TreeGrafter"/>
</dbReference>
<evidence type="ECO:0000256" key="9">
    <source>
        <dbReference type="ARBA" id="ARBA00063273"/>
    </source>
</evidence>
<evidence type="ECO:0000256" key="13">
    <source>
        <dbReference type="SAM" id="Phobius"/>
    </source>
</evidence>
<dbReference type="InterPro" id="IPR018996">
    <property type="entry name" value="Man1/Src1-like_C"/>
</dbReference>
<dbReference type="RefSeq" id="XP_038838838.1">
    <property type="nucleotide sequence ID" value="XM_038982910.1"/>
</dbReference>
<dbReference type="GO" id="GO:0031490">
    <property type="term" value="F:chromatin DNA binding"/>
    <property type="evidence" value="ECO:0007669"/>
    <property type="project" value="TreeGrafter"/>
</dbReference>
<evidence type="ECO:0000256" key="7">
    <source>
        <dbReference type="ARBA" id="ARBA00023242"/>
    </source>
</evidence>
<dbReference type="FunFam" id="1.10.720.40:FF:000001">
    <property type="entry name" value="LEM domain containing 2, isoform CRA_a"/>
    <property type="match status" value="1"/>
</dbReference>
<feature type="compositionally biased region" description="Polar residues" evidence="12">
    <location>
        <begin position="236"/>
        <end position="251"/>
    </location>
</feature>
<feature type="compositionally biased region" description="Low complexity" evidence="12">
    <location>
        <begin position="54"/>
        <end position="64"/>
    </location>
</feature>
<dbReference type="PANTHER" id="PTHR13428:SF10">
    <property type="entry name" value="INNER NUCLEAR MEMBRANE PROTEIN MAN1"/>
    <property type="match status" value="1"/>
</dbReference>
<dbReference type="FunFam" id="3.30.70.330:FF:000176">
    <property type="entry name" value="Inner nuclear membrane protein Man1"/>
    <property type="match status" value="1"/>
</dbReference>
<dbReference type="InterPro" id="IPR034394">
    <property type="entry name" value="Man1_RRM"/>
</dbReference>
<dbReference type="GO" id="GO:0006998">
    <property type="term" value="P:nuclear envelope organization"/>
    <property type="evidence" value="ECO:0007669"/>
    <property type="project" value="TreeGrafter"/>
</dbReference>
<keyword evidence="2" id="KW-0597">Phosphoprotein</keyword>
<gene>
    <name evidence="16" type="primary">LOC120036474</name>
</gene>
<keyword evidence="5" id="KW-0238">DNA-binding</keyword>
<feature type="compositionally biased region" description="Low complexity" evidence="12">
    <location>
        <begin position="380"/>
        <end position="391"/>
    </location>
</feature>
<dbReference type="InterPro" id="IPR003887">
    <property type="entry name" value="LEM_dom"/>
</dbReference>
<evidence type="ECO:0000256" key="11">
    <source>
        <dbReference type="ARBA" id="ARBA00081981"/>
    </source>
</evidence>
<sequence length="931" mass="103767">MATAQLTDDELFSELKSFGFIPGPVSENTRPVYLKKLKKLREEQQQKGTRAGKNRNSGSIINNSSGGGNGSYTAAGASGFGARPASRDVKHLSPSSRSPSGRPVLNEKRTGGAGKFVLGFSSDESDVDDPKKKRGANHSGRRDRGSAYQQQQQIRSTTGAASATRKSLGVAVSTSSNNSSPTGLLEERRSGPGSLGWVDRGKSSLEVSRAAEVKGYDEEPEEEGDFQGETERDSRSLNGNRASYSLNTSSKVVGDYSDSEEEEEEEGGIIYGQDRQRDRRLQQHYSRRSHSSKPSPHRSARGSESGQETTLGMEIRQNDTPGASRSRLDMMGGREEDEEEEGKKRGPGESSLSGSLLRRHYPRGAIYVSAVTGESDRGSPGESSGNNSPSSAYNKNHIDSGDGATSSSSSRFSIGLRPRFSNYNSLSATYRSNHSNHSGPNHAYSQASLKQKHTVPEDELLQQFKREEAGSSTGGWGFSAHYLSMFLLMAACLFFLLLGLMYLRMRGSGASEVDVVIKNHPFGSEFDSSYNKTEKDTILKLLLNLHDHLAHIAGQHDCTDPEQQQANRSLSLKEASDYLAQQNEQYRDWVLLSLEWIIRTGEDVGIRLIGDNPEETVAEVSEVTRLESTHPKMSFSCRFRRAFFTVIHRVLLILSVIGLVWGVFYYMKYRWRREEEETRQMYDMVERIIGALRIHNASCQENNDLQPYLPIPHVRDSLVQPQDRKKLKKVWDRAVTFLSANESRIRTESQRIGGADFLVWRWLQPSLSCDQISLIPSKVWQGKAFPLDRRNSPPNSLTPCLKIRNMFDPVMEVGENWHLAIHEAILEKCCDNDGIVHIAVDKNSREGCVYVKCLSAEHSGKAFKALHGSWFDGKLVTVKYLRLDRYHQRFPQAQGCTTSLKPSNTYMNTMSRLRHHTSPDSSSNSNSLGFS</sequence>
<keyword evidence="15" id="KW-1185">Reference proteome</keyword>
<evidence type="ECO:0000256" key="12">
    <source>
        <dbReference type="SAM" id="MobiDB-lite"/>
    </source>
</evidence>
<feature type="compositionally biased region" description="Basic and acidic residues" evidence="12">
    <location>
        <begin position="199"/>
        <end position="217"/>
    </location>
</feature>
<dbReference type="AlphaFoldDB" id="A0A8U0Q9E7"/>
<dbReference type="CDD" id="cd12286">
    <property type="entry name" value="RRM_Man1"/>
    <property type="match status" value="1"/>
</dbReference>
<name>A0A8U0Q9E7_SALNM</name>
<feature type="compositionally biased region" description="Polar residues" evidence="12">
    <location>
        <begin position="431"/>
        <end position="449"/>
    </location>
</feature>
<accession>A0A8U0Q9E7</accession>
<dbReference type="InterPro" id="IPR052277">
    <property type="entry name" value="INM_ESCRT-Associated"/>
</dbReference>
<dbReference type="PANTHER" id="PTHR13428">
    <property type="entry name" value="INNER NUCLEAR MEMBRANE PROTEIN MAN1 LEM DOMAIN CONTAINING PROTEIN"/>
    <property type="match status" value="1"/>
</dbReference>
<dbReference type="InterPro" id="IPR011015">
    <property type="entry name" value="LEM/LEM-like_dom_sf"/>
</dbReference>
<comment type="subcellular location">
    <subcellularLocation>
        <location evidence="1">Nucleus inner membrane</location>
        <topology evidence="1">Multi-pass membrane protein</topology>
    </subcellularLocation>
</comment>
<evidence type="ECO:0000256" key="6">
    <source>
        <dbReference type="ARBA" id="ARBA00023136"/>
    </source>
</evidence>
<dbReference type="Gene3D" id="3.30.70.330">
    <property type="match status" value="1"/>
</dbReference>
<dbReference type="Gene3D" id="1.10.10.1180">
    <property type="entry name" value="MAN1, winged-helix domain"/>
    <property type="match status" value="1"/>
</dbReference>
<feature type="compositionally biased region" description="Acidic residues" evidence="12">
    <location>
        <begin position="257"/>
        <end position="267"/>
    </location>
</feature>
<comment type="subunit">
    <text evidence="9">Interacts with SMAD1, SMAD2, SMAD3 and SMAD5. Binds to both phosphorylated and unphosphorylated R-SMADS.</text>
</comment>
<dbReference type="Pfam" id="PF09402">
    <property type="entry name" value="MSC"/>
    <property type="match status" value="1"/>
</dbReference>
<feature type="compositionally biased region" description="Low complexity" evidence="12">
    <location>
        <begin position="93"/>
        <end position="103"/>
    </location>
</feature>
<proteinExistence type="predicted"/>
<dbReference type="SUPFAM" id="SSF63451">
    <property type="entry name" value="LEM domain"/>
    <property type="match status" value="1"/>
</dbReference>
<evidence type="ECO:0000256" key="4">
    <source>
        <dbReference type="ARBA" id="ARBA00022989"/>
    </source>
</evidence>
<dbReference type="SUPFAM" id="SSF54928">
    <property type="entry name" value="RNA-binding domain, RBD"/>
    <property type="match status" value="1"/>
</dbReference>
<keyword evidence="6 13" id="KW-0472">Membrane</keyword>
<feature type="transmembrane region" description="Helical" evidence="13">
    <location>
        <begin position="482"/>
        <end position="503"/>
    </location>
</feature>
<feature type="region of interest" description="Disordered" evidence="12">
    <location>
        <begin position="38"/>
        <end position="358"/>
    </location>
</feature>
<dbReference type="KEGG" id="snh:120036474"/>
<keyword evidence="3 13" id="KW-0812">Transmembrane</keyword>
<protein>
    <recommendedName>
        <fullName evidence="10">Inner nuclear membrane protein Man1</fullName>
    </recommendedName>
    <alternativeName>
        <fullName evidence="11">LEM domain-containing protein 3</fullName>
    </alternativeName>
</protein>
<feature type="compositionally biased region" description="Basic residues" evidence="12">
    <location>
        <begin position="285"/>
        <end position="300"/>
    </location>
</feature>
<evidence type="ECO:0000259" key="14">
    <source>
        <dbReference type="PROSITE" id="PS50954"/>
    </source>
</evidence>
<dbReference type="GO" id="GO:0005637">
    <property type="term" value="C:nuclear inner membrane"/>
    <property type="evidence" value="ECO:0007669"/>
    <property type="project" value="UniProtKB-SubCell"/>
</dbReference>
<feature type="compositionally biased region" description="Acidic residues" evidence="12">
    <location>
        <begin position="218"/>
        <end position="228"/>
    </location>
</feature>
<dbReference type="SMART" id="SM00540">
    <property type="entry name" value="LEM"/>
    <property type="match status" value="1"/>
</dbReference>
<reference evidence="16" key="1">
    <citation type="submission" date="2025-08" db="UniProtKB">
        <authorList>
            <consortium name="RefSeq"/>
        </authorList>
    </citation>
    <scope>IDENTIFICATION</scope>
    <source>
        <tissue evidence="16">White muscle</tissue>
    </source>
</reference>
<feature type="compositionally biased region" description="Polar residues" evidence="12">
    <location>
        <begin position="147"/>
        <end position="165"/>
    </location>
</feature>
<evidence type="ECO:0000256" key="8">
    <source>
        <dbReference type="ARBA" id="ARBA00057490"/>
    </source>
</evidence>
<evidence type="ECO:0000256" key="1">
    <source>
        <dbReference type="ARBA" id="ARBA00004473"/>
    </source>
</evidence>
<comment type="function">
    <text evidence="8">Can function as a specific repressor of TGF-beta, activin, and BMP signaling through its interaction with the R-SMAD proteins. Antagonizes TGF-beta-induced cell proliferation arrest.</text>
</comment>
<dbReference type="Pfam" id="PF03020">
    <property type="entry name" value="LEM"/>
    <property type="match status" value="1"/>
</dbReference>
<feature type="transmembrane region" description="Helical" evidence="13">
    <location>
        <begin position="642"/>
        <end position="667"/>
    </location>
</feature>
<dbReference type="Proteomes" id="UP000808372">
    <property type="component" value="Unplaced"/>
</dbReference>
<keyword evidence="7" id="KW-0539">Nucleus</keyword>
<feature type="domain" description="LEM" evidence="14">
    <location>
        <begin position="1"/>
        <end position="44"/>
    </location>
</feature>
<feature type="region of interest" description="Disordered" evidence="12">
    <location>
        <begin position="431"/>
        <end position="452"/>
    </location>
</feature>
<evidence type="ECO:0000313" key="16">
    <source>
        <dbReference type="RefSeq" id="XP_038838838.1"/>
    </source>
</evidence>
<feature type="region of interest" description="Disordered" evidence="12">
    <location>
        <begin position="371"/>
        <end position="411"/>
    </location>
</feature>
<evidence type="ECO:0000256" key="5">
    <source>
        <dbReference type="ARBA" id="ARBA00023125"/>
    </source>
</evidence>
<dbReference type="FunFam" id="1.10.10.1180:FF:000001">
    <property type="entry name" value="inner nuclear membrane protein Man1"/>
    <property type="match status" value="1"/>
</dbReference>
<dbReference type="PROSITE" id="PS50954">
    <property type="entry name" value="LEM"/>
    <property type="match status" value="1"/>
</dbReference>
<feature type="compositionally biased region" description="Polar residues" evidence="12">
    <location>
        <begin position="172"/>
        <end position="182"/>
    </location>
</feature>
<evidence type="ECO:0000313" key="15">
    <source>
        <dbReference type="Proteomes" id="UP000808372"/>
    </source>
</evidence>
<evidence type="ECO:0000256" key="3">
    <source>
        <dbReference type="ARBA" id="ARBA00022692"/>
    </source>
</evidence>
<dbReference type="InterPro" id="IPR035979">
    <property type="entry name" value="RBD_domain_sf"/>
</dbReference>
<evidence type="ECO:0000256" key="2">
    <source>
        <dbReference type="ARBA" id="ARBA00022553"/>
    </source>
</evidence>
<dbReference type="InterPro" id="IPR012677">
    <property type="entry name" value="Nucleotide-bd_a/b_plait_sf"/>
</dbReference>
<dbReference type="InterPro" id="IPR041885">
    <property type="entry name" value="MAN1_winged_helix_dom"/>
</dbReference>
<keyword evidence="4 13" id="KW-1133">Transmembrane helix</keyword>
<dbReference type="GeneID" id="120036474"/>
<dbReference type="Gene3D" id="1.10.720.40">
    <property type="match status" value="1"/>
</dbReference>